<dbReference type="InterPro" id="IPR006558">
    <property type="entry name" value="LamG-like"/>
</dbReference>
<feature type="domain" description="LamG-like jellyroll fold" evidence="5">
    <location>
        <begin position="2"/>
        <end position="136"/>
    </location>
</feature>
<dbReference type="EMBL" id="CAJNON010000016">
    <property type="protein sequence ID" value="CAF0785618.1"/>
    <property type="molecule type" value="Genomic_DNA"/>
</dbReference>
<keyword evidence="1" id="KW-0732">Signal</keyword>
<dbReference type="SUPFAM" id="SSF49899">
    <property type="entry name" value="Concanavalin A-like lectins/glucanases"/>
    <property type="match status" value="1"/>
</dbReference>
<name>A0A819GIF8_9BILA</name>
<evidence type="ECO:0000259" key="5">
    <source>
        <dbReference type="SMART" id="SM00560"/>
    </source>
</evidence>
<dbReference type="GO" id="GO:0005576">
    <property type="term" value="C:extracellular region"/>
    <property type="evidence" value="ECO:0007669"/>
    <property type="project" value="TreeGrafter"/>
</dbReference>
<comment type="caution">
    <text evidence="7">The sequence shown here is derived from an EMBL/GenBank/DDBJ whole genome shotgun (WGS) entry which is preliminary data.</text>
</comment>
<dbReference type="PANTHER" id="PTHR10680">
    <property type="entry name" value="PEPTIDYL-GLYCINE ALPHA-AMIDATING MONOOXYGENASE"/>
    <property type="match status" value="1"/>
</dbReference>
<keyword evidence="4" id="KW-0325">Glycoprotein</keyword>
<dbReference type="SMART" id="SM00560">
    <property type="entry name" value="LamGL"/>
    <property type="match status" value="1"/>
</dbReference>
<evidence type="ECO:0000256" key="2">
    <source>
        <dbReference type="ARBA" id="ARBA00022737"/>
    </source>
</evidence>
<gene>
    <name evidence="7" type="ORF">OKA104_LOCUS23292</name>
    <name evidence="6" type="ORF">VCS650_LOCUS3192</name>
</gene>
<dbReference type="Pfam" id="PF13385">
    <property type="entry name" value="Laminin_G_3"/>
    <property type="match status" value="1"/>
</dbReference>
<dbReference type="CDD" id="cd05819">
    <property type="entry name" value="NHL"/>
    <property type="match status" value="1"/>
</dbReference>
<protein>
    <recommendedName>
        <fullName evidence="5">LamG-like jellyroll fold domain-containing protein</fullName>
    </recommendedName>
</protein>
<evidence type="ECO:0000313" key="7">
    <source>
        <dbReference type="EMBL" id="CAF3883995.1"/>
    </source>
</evidence>
<dbReference type="SUPFAM" id="SSF101898">
    <property type="entry name" value="NHL repeat"/>
    <property type="match status" value="1"/>
</dbReference>
<sequence length="603" mass="63198">MSLWVQRTSTGGGTLIHILSPNGGSWCLDFMGFSSSGQVVGATWDGGFEEVVGPILPTSVWVHVAITFSQTHGLRLYVNGSLIGSTGGIAYAASGASNTVILGSSRGVSCAKSITPGTFYGYLDEFRVYSRELSAREVSALTKDKTCSDGIMNGDETDIDCGGSCLTCAVGQKCILTKDCDNVQCINDICASAACNDTIKNNGETDVDCGGSNCSPCGTGKACSGAGDCASKSCASGTCKDKTCFDGLMDGDETDIDCGGSCLTCAVGQKCILTKDCNNVQCINDICTICTLSSQSTWSQTGTTIFGSQVGTAGSSLSLLSQPIGMYYGEPNNMLIVSDYGNYRVVQFPITNPPSVATIIAGGNGHGCNMNQFTTTIGVALDSSRQLYVADSNCNRVIRFPANSNSTTSGTVVGSVGEPANLFINQLTGDIYVVSYIDNAVYKFIGGSGSPVVAAGGNGYGNALNQLAGPNGVYYDYLYTNSLYVMDNDNQRVMKFPSNSTNATYGIVVAGGQGVGSGANQFNRPRTILVDSSGTLYIADGYNNRIQRWLQNATSGTTIVGGISGTTSTQLNWPETILFDKYNNLLVVDRNNNRIQLFNLTTC</sequence>
<accession>A0A819GIF8</accession>
<evidence type="ECO:0000256" key="4">
    <source>
        <dbReference type="ARBA" id="ARBA00023180"/>
    </source>
</evidence>
<dbReference type="EMBL" id="CAJOAY010001766">
    <property type="protein sequence ID" value="CAF3883995.1"/>
    <property type="molecule type" value="Genomic_DNA"/>
</dbReference>
<proteinExistence type="predicted"/>
<dbReference type="InterPro" id="IPR011042">
    <property type="entry name" value="6-blade_b-propeller_TolB-like"/>
</dbReference>
<evidence type="ECO:0000313" key="6">
    <source>
        <dbReference type="EMBL" id="CAF0785618.1"/>
    </source>
</evidence>
<dbReference type="InterPro" id="IPR013320">
    <property type="entry name" value="ConA-like_dom_sf"/>
</dbReference>
<dbReference type="PANTHER" id="PTHR10680:SF14">
    <property type="entry name" value="PEPTIDYL-GLYCINE ALPHA-AMIDATING MONOOXYGENASE"/>
    <property type="match status" value="1"/>
</dbReference>
<keyword evidence="2" id="KW-0677">Repeat</keyword>
<dbReference type="Pfam" id="PF01436">
    <property type="entry name" value="NHL"/>
    <property type="match status" value="1"/>
</dbReference>
<evidence type="ECO:0000256" key="3">
    <source>
        <dbReference type="ARBA" id="ARBA00023157"/>
    </source>
</evidence>
<organism evidence="7 8">
    <name type="scientific">Adineta steineri</name>
    <dbReference type="NCBI Taxonomy" id="433720"/>
    <lineage>
        <taxon>Eukaryota</taxon>
        <taxon>Metazoa</taxon>
        <taxon>Spiralia</taxon>
        <taxon>Gnathifera</taxon>
        <taxon>Rotifera</taxon>
        <taxon>Eurotatoria</taxon>
        <taxon>Bdelloidea</taxon>
        <taxon>Adinetida</taxon>
        <taxon>Adinetidae</taxon>
        <taxon>Adineta</taxon>
    </lineage>
</organism>
<reference evidence="7" key="1">
    <citation type="submission" date="2021-02" db="EMBL/GenBank/DDBJ databases">
        <authorList>
            <person name="Nowell W R."/>
        </authorList>
    </citation>
    <scope>NUCLEOTIDE SEQUENCE</scope>
</reference>
<evidence type="ECO:0000256" key="1">
    <source>
        <dbReference type="ARBA" id="ARBA00022729"/>
    </source>
</evidence>
<dbReference type="AlphaFoldDB" id="A0A819GIF8"/>
<dbReference type="Gene3D" id="2.120.10.30">
    <property type="entry name" value="TolB, C-terminal domain"/>
    <property type="match status" value="2"/>
</dbReference>
<dbReference type="Proteomes" id="UP000663891">
    <property type="component" value="Unassembled WGS sequence"/>
</dbReference>
<dbReference type="InterPro" id="IPR001258">
    <property type="entry name" value="NHL_repeat"/>
</dbReference>
<dbReference type="Gene3D" id="2.60.120.200">
    <property type="match status" value="1"/>
</dbReference>
<evidence type="ECO:0000313" key="8">
    <source>
        <dbReference type="Proteomes" id="UP000663881"/>
    </source>
</evidence>
<keyword evidence="3" id="KW-1015">Disulfide bond</keyword>
<dbReference type="Proteomes" id="UP000663881">
    <property type="component" value="Unassembled WGS sequence"/>
</dbReference>